<gene>
    <name evidence="3" type="ORF">N646_4520</name>
</gene>
<dbReference type="InterPro" id="IPR022742">
    <property type="entry name" value="Hydrolase_4"/>
</dbReference>
<organism evidence="3 4">
    <name type="scientific">Vibrio alginolyticus (strain ATCC 17749 / DSM 2171 / NBRC 15630 / NCIMB 1903 / NCTC 12160 / XII-53)</name>
    <dbReference type="NCBI Taxonomy" id="1219076"/>
    <lineage>
        <taxon>Bacteria</taxon>
        <taxon>Pseudomonadati</taxon>
        <taxon>Pseudomonadota</taxon>
        <taxon>Gammaproteobacteria</taxon>
        <taxon>Vibrionales</taxon>
        <taxon>Vibrionaceae</taxon>
        <taxon>Vibrio</taxon>
    </lineage>
</organism>
<dbReference type="EMBL" id="CP006719">
    <property type="protein sequence ID" value="AGV20329.1"/>
    <property type="molecule type" value="Genomic_DNA"/>
</dbReference>
<dbReference type="AlphaFoldDB" id="A0A2I3CS64"/>
<name>A0A2I3CS64_VIBAX</name>
<dbReference type="Gene3D" id="3.40.50.1820">
    <property type="entry name" value="alpha/beta hydrolase"/>
    <property type="match status" value="1"/>
</dbReference>
<proteinExistence type="predicted"/>
<sequence>MIEQKAPVISDGLRLDGAFFTDENVNNPDLPIVIVCSGFTGQKNIHPERYARALTAKGFTVFGFDYRGFGESEGIRERVILDEQVRDIANAVAVVKQRADEEGRKVVLAGWGMAGGLILDAYRVCQDAIDGLISMNGFYDAVRVQVAQRGEHGWKAFRQFMLEERTRLALGGEKQGIDPFEIYPLDPVSREYVFTELVKAPGYGVTSDLDFADSLINFKPEALLDERFADAPILIAHGAENDLHPVTEAKSLYAKYPGPKSLFLLPEGGHTEWMLDDDPKFIQFSGVIANWLSENFS</sequence>
<dbReference type="SUPFAM" id="SSF53474">
    <property type="entry name" value="alpha/beta-Hydrolases"/>
    <property type="match status" value="1"/>
</dbReference>
<evidence type="ECO:0000313" key="3">
    <source>
        <dbReference type="EMBL" id="AGV20329.1"/>
    </source>
</evidence>
<dbReference type="GeneID" id="45030234"/>
<dbReference type="GO" id="GO:0052689">
    <property type="term" value="F:carboxylic ester hydrolase activity"/>
    <property type="evidence" value="ECO:0007669"/>
    <property type="project" value="UniProtKB-ARBA"/>
</dbReference>
<evidence type="ECO:0000259" key="2">
    <source>
        <dbReference type="Pfam" id="PF12146"/>
    </source>
</evidence>
<feature type="domain" description="Serine aminopeptidase S33" evidence="2">
    <location>
        <begin position="32"/>
        <end position="271"/>
    </location>
</feature>
<dbReference type="Pfam" id="PF12146">
    <property type="entry name" value="Hydrolase_4"/>
    <property type="match status" value="1"/>
</dbReference>
<reference evidence="3 4" key="1">
    <citation type="journal article" date="2015" name="Genome Announc.">
        <title>Complete genome sequence of Vibrio alginolyticus ATCC 17749.</title>
        <authorList>
            <person name="Liu X.F."/>
            <person name="Cao Y."/>
            <person name="Zhang H.L."/>
            <person name="Chen Y.J."/>
            <person name="Hu C.J."/>
        </authorList>
    </citation>
    <scope>NUCLEOTIDE SEQUENCE [LARGE SCALE GENOMIC DNA]</scope>
    <source>
        <strain evidence="4">ATCC 17749 / DSM 2171 / NBRC 15630 / NCIMB 1903 / NCTC 12160 / XII-53</strain>
    </source>
</reference>
<evidence type="ECO:0000256" key="1">
    <source>
        <dbReference type="ARBA" id="ARBA00022801"/>
    </source>
</evidence>
<dbReference type="InterPro" id="IPR050261">
    <property type="entry name" value="FrsA_esterase"/>
</dbReference>
<evidence type="ECO:0000313" key="4">
    <source>
        <dbReference type="Proteomes" id="UP000016714"/>
    </source>
</evidence>
<dbReference type="RefSeq" id="WP_005375755.1">
    <property type="nucleotide sequence ID" value="NC_022359.1"/>
</dbReference>
<dbReference type="KEGG" id="vag:N646_4520"/>
<keyword evidence="1" id="KW-0378">Hydrolase</keyword>
<dbReference type="PANTHER" id="PTHR22946">
    <property type="entry name" value="DIENELACTONE HYDROLASE DOMAIN-CONTAINING PROTEIN-RELATED"/>
    <property type="match status" value="1"/>
</dbReference>
<dbReference type="Proteomes" id="UP000016714">
    <property type="component" value="Chromosome 2"/>
</dbReference>
<accession>A0A2I3CS64</accession>
<dbReference type="ESTHER" id="vibal-q1v973">
    <property type="family name" value="Xaa-Pro-like_dom"/>
</dbReference>
<dbReference type="InterPro" id="IPR029058">
    <property type="entry name" value="AB_hydrolase_fold"/>
</dbReference>
<dbReference type="HOGENOM" id="CLU_048587_4_0_6"/>
<dbReference type="PANTHER" id="PTHR22946:SF9">
    <property type="entry name" value="POLYKETIDE TRANSFERASE AF380"/>
    <property type="match status" value="1"/>
</dbReference>
<protein>
    <recommendedName>
        <fullName evidence="2">Serine aminopeptidase S33 domain-containing protein</fullName>
    </recommendedName>
</protein>